<evidence type="ECO:0000313" key="17">
    <source>
        <dbReference type="Proteomes" id="UP000555728"/>
    </source>
</evidence>
<dbReference type="InterPro" id="IPR023213">
    <property type="entry name" value="CAT-like_dom_sf"/>
</dbReference>
<dbReference type="EC" id="2.3.1.61" evidence="5 12"/>
<evidence type="ECO:0000256" key="2">
    <source>
        <dbReference type="ARBA" id="ARBA00005145"/>
    </source>
</evidence>
<dbReference type="EMBL" id="JACIGI010000028">
    <property type="protein sequence ID" value="MBB4287122.1"/>
    <property type="molecule type" value="Genomic_DNA"/>
</dbReference>
<evidence type="ECO:0000259" key="15">
    <source>
        <dbReference type="PROSITE" id="PS51826"/>
    </source>
</evidence>
<dbReference type="InterPro" id="IPR036625">
    <property type="entry name" value="E3-bd_dom_sf"/>
</dbReference>
<evidence type="ECO:0000256" key="7">
    <source>
        <dbReference type="ARBA" id="ARBA00022532"/>
    </source>
</evidence>
<dbReference type="Gene3D" id="4.10.320.10">
    <property type="entry name" value="E3-binding domain"/>
    <property type="match status" value="1"/>
</dbReference>
<dbReference type="InterPro" id="IPR006255">
    <property type="entry name" value="SucB"/>
</dbReference>
<evidence type="ECO:0000256" key="5">
    <source>
        <dbReference type="ARBA" id="ARBA00012945"/>
    </source>
</evidence>
<dbReference type="InterPro" id="IPR000089">
    <property type="entry name" value="Biotin_lipoyl"/>
</dbReference>
<dbReference type="GO" id="GO:0006099">
    <property type="term" value="P:tricarboxylic acid cycle"/>
    <property type="evidence" value="ECO:0007669"/>
    <property type="project" value="UniProtKB-UniRule"/>
</dbReference>
<dbReference type="Pfam" id="PF02817">
    <property type="entry name" value="E3_binding"/>
    <property type="match status" value="1"/>
</dbReference>
<keyword evidence="9 12" id="KW-0450">Lipoyl</keyword>
<dbReference type="SUPFAM" id="SSF47005">
    <property type="entry name" value="Peripheral subunit-binding domain of 2-oxo acid dehydrogenase complex"/>
    <property type="match status" value="1"/>
</dbReference>
<dbReference type="Gene3D" id="2.40.50.100">
    <property type="match status" value="1"/>
</dbReference>
<feature type="compositionally biased region" description="Low complexity" evidence="13">
    <location>
        <begin position="187"/>
        <end position="197"/>
    </location>
</feature>
<accession>A0A7W6S1Q6</accession>
<evidence type="ECO:0000256" key="10">
    <source>
        <dbReference type="ARBA" id="ARBA00023315"/>
    </source>
</evidence>
<dbReference type="SUPFAM" id="SSF51230">
    <property type="entry name" value="Single hybrid motif"/>
    <property type="match status" value="1"/>
</dbReference>
<keyword evidence="8 12" id="KW-0808">Transferase</keyword>
<dbReference type="Pfam" id="PF00364">
    <property type="entry name" value="Biotin_lipoyl"/>
    <property type="match status" value="1"/>
</dbReference>
<feature type="domain" description="Lipoyl-binding" evidence="14">
    <location>
        <begin position="2"/>
        <end position="77"/>
    </location>
</feature>
<dbReference type="Pfam" id="PF00198">
    <property type="entry name" value="2-oxoacid_dh"/>
    <property type="match status" value="1"/>
</dbReference>
<dbReference type="InterPro" id="IPR011053">
    <property type="entry name" value="Single_hybrid_motif"/>
</dbReference>
<evidence type="ECO:0000256" key="6">
    <source>
        <dbReference type="ARBA" id="ARBA00019511"/>
    </source>
</evidence>
<dbReference type="Gene3D" id="3.30.559.10">
    <property type="entry name" value="Chloramphenicol acetyltransferase-like domain"/>
    <property type="match status" value="1"/>
</dbReference>
<dbReference type="AlphaFoldDB" id="A0A7W6S1Q6"/>
<evidence type="ECO:0000256" key="9">
    <source>
        <dbReference type="ARBA" id="ARBA00022823"/>
    </source>
</evidence>
<dbReference type="GO" id="GO:0033512">
    <property type="term" value="P:L-lysine catabolic process to acetyl-CoA via saccharopine"/>
    <property type="evidence" value="ECO:0007669"/>
    <property type="project" value="UniProtKB-UniRule"/>
</dbReference>
<dbReference type="CDD" id="cd06849">
    <property type="entry name" value="lipoyl_domain"/>
    <property type="match status" value="1"/>
</dbReference>
<evidence type="ECO:0000256" key="1">
    <source>
        <dbReference type="ARBA" id="ARBA00004052"/>
    </source>
</evidence>
<comment type="similarity">
    <text evidence="3 12">Belongs to the 2-oxoacid dehydrogenase family.</text>
</comment>
<comment type="cofactor">
    <cofactor evidence="12">
        <name>(R)-lipoate</name>
        <dbReference type="ChEBI" id="CHEBI:83088"/>
    </cofactor>
    <text evidence="12">Binds 1 lipoyl cofactor covalently.</text>
</comment>
<evidence type="ECO:0000256" key="12">
    <source>
        <dbReference type="RuleBase" id="RU361138"/>
    </source>
</evidence>
<evidence type="ECO:0000256" key="13">
    <source>
        <dbReference type="SAM" id="MobiDB-lite"/>
    </source>
</evidence>
<comment type="caution">
    <text evidence="16">The sequence shown here is derived from an EMBL/GenBank/DDBJ whole genome shotgun (WGS) entry which is preliminary data.</text>
</comment>
<dbReference type="InterPro" id="IPR001078">
    <property type="entry name" value="2-oxoacid_DH_actylTfrase"/>
</dbReference>
<dbReference type="RefSeq" id="WP_184436564.1">
    <property type="nucleotide sequence ID" value="NZ_JACIGI010000028.1"/>
</dbReference>
<keyword evidence="10 12" id="KW-0012">Acyltransferase</keyword>
<dbReference type="NCBIfam" id="TIGR01347">
    <property type="entry name" value="sucB"/>
    <property type="match status" value="1"/>
</dbReference>
<sequence length="435" mass="46031">MATDITVPALGESVSEATVAKWLKKAGDAVAADEPLVELETDKVTVEVNAPAAGALSEIVAEEGAEVEVGALLGRLEAGAEGQAAAPSGAGESEEAKAAPKPEAEPEAKPAPAESKADAESKPAPAAPAGGTANLEHPLSPAVRKLVEERSLDPARIPASGKDGRLTKEDVLAYLERASPAPQTVKPSAAAPAAAKGPRADEPREERVPMSRLRRRIAERLKEAQNTAAMLTTFNEVDMTAILAVRERYKEAFEKKHGVRLGFMSFFVKAAVVALREFPAVNAEIDGTDIVYKNHYDIGVAVGGPQGLVVPVVRDCDAKSFAGIEAEINAFGKKARDGTLTLEEMTGGTFTISNGGVYGSLMSTPILNPPQSAILGMHKTQQRPMVMPDGSIQARPMMYLALSYDHRIIDGKEAVSSLVRMKECLEDPQRILLDM</sequence>
<feature type="domain" description="Peripheral subunit-binding (PSBD)" evidence="15">
    <location>
        <begin position="138"/>
        <end position="175"/>
    </location>
</feature>
<dbReference type="PROSITE" id="PS00189">
    <property type="entry name" value="LIPOYL"/>
    <property type="match status" value="1"/>
</dbReference>
<feature type="compositionally biased region" description="Low complexity" evidence="13">
    <location>
        <begin position="82"/>
        <end position="91"/>
    </location>
</feature>
<comment type="subunit">
    <text evidence="4">Forms a 24-polypeptide structural core with octahedral symmetry. Part of the 2-oxoglutarate dehydrogenase (OGDH) complex composed of E1 (2-oxoglutarate dehydrogenase), E2 (dihydrolipoamide succinyltransferase) and E3 (dihydrolipoamide dehydrogenase); the complex contains multiple copies of the three enzymatic components (E1, E2 and E3).</text>
</comment>
<feature type="region of interest" description="Disordered" evidence="13">
    <location>
        <begin position="178"/>
        <end position="210"/>
    </location>
</feature>
<feature type="region of interest" description="Disordered" evidence="13">
    <location>
        <begin position="82"/>
        <end position="137"/>
    </location>
</feature>
<feature type="compositionally biased region" description="Basic and acidic residues" evidence="13">
    <location>
        <begin position="94"/>
        <end position="108"/>
    </location>
</feature>
<dbReference type="PROSITE" id="PS50968">
    <property type="entry name" value="BIOTINYL_LIPOYL"/>
    <property type="match status" value="1"/>
</dbReference>
<dbReference type="PANTHER" id="PTHR43416">
    <property type="entry name" value="DIHYDROLIPOYLLYSINE-RESIDUE SUCCINYLTRANSFERASE COMPONENT OF 2-OXOGLUTARATE DEHYDROGENASE COMPLEX, MITOCHONDRIAL-RELATED"/>
    <property type="match status" value="1"/>
</dbReference>
<organism evidence="16 17">
    <name type="scientific">Roseospira goensis</name>
    <dbReference type="NCBI Taxonomy" id="391922"/>
    <lineage>
        <taxon>Bacteria</taxon>
        <taxon>Pseudomonadati</taxon>
        <taxon>Pseudomonadota</taxon>
        <taxon>Alphaproteobacteria</taxon>
        <taxon>Rhodospirillales</taxon>
        <taxon>Rhodospirillaceae</taxon>
        <taxon>Roseospira</taxon>
    </lineage>
</organism>
<proteinExistence type="inferred from homology"/>
<dbReference type="SUPFAM" id="SSF52777">
    <property type="entry name" value="CoA-dependent acyltransferases"/>
    <property type="match status" value="1"/>
</dbReference>
<dbReference type="FunFam" id="3.30.559.10:FF:000007">
    <property type="entry name" value="Dihydrolipoamide acetyltransferase component of pyruvate dehydrogenase complex"/>
    <property type="match status" value="1"/>
</dbReference>
<dbReference type="InterPro" id="IPR004167">
    <property type="entry name" value="PSBD"/>
</dbReference>
<evidence type="ECO:0000259" key="14">
    <source>
        <dbReference type="PROSITE" id="PS50968"/>
    </source>
</evidence>
<dbReference type="PANTHER" id="PTHR43416:SF5">
    <property type="entry name" value="DIHYDROLIPOYLLYSINE-RESIDUE SUCCINYLTRANSFERASE COMPONENT OF 2-OXOGLUTARATE DEHYDROGENASE COMPLEX, MITOCHONDRIAL"/>
    <property type="match status" value="1"/>
</dbReference>
<keyword evidence="7 12" id="KW-0816">Tricarboxylic acid cycle</keyword>
<dbReference type="GO" id="GO:0004149">
    <property type="term" value="F:dihydrolipoyllysine-residue succinyltransferase activity"/>
    <property type="evidence" value="ECO:0007669"/>
    <property type="project" value="UniProtKB-UniRule"/>
</dbReference>
<dbReference type="GO" id="GO:0005829">
    <property type="term" value="C:cytosol"/>
    <property type="evidence" value="ECO:0007669"/>
    <property type="project" value="TreeGrafter"/>
</dbReference>
<feature type="compositionally biased region" description="Basic and acidic residues" evidence="13">
    <location>
        <begin position="198"/>
        <end position="209"/>
    </location>
</feature>
<dbReference type="InterPro" id="IPR003016">
    <property type="entry name" value="2-oxoA_DH_lipoyl-BS"/>
</dbReference>
<evidence type="ECO:0000256" key="3">
    <source>
        <dbReference type="ARBA" id="ARBA00007317"/>
    </source>
</evidence>
<evidence type="ECO:0000256" key="11">
    <source>
        <dbReference type="ARBA" id="ARBA00052761"/>
    </source>
</evidence>
<dbReference type="UniPathway" id="UPA00868">
    <property type="reaction ID" value="UER00840"/>
</dbReference>
<dbReference type="PROSITE" id="PS51826">
    <property type="entry name" value="PSBD"/>
    <property type="match status" value="1"/>
</dbReference>
<comment type="catalytic activity">
    <reaction evidence="11 12">
        <text>N(6)-[(R)-dihydrolipoyl]-L-lysyl-[protein] + succinyl-CoA = N(6)-[(R)-S(8)-succinyldihydrolipoyl]-L-lysyl-[protein] + CoA</text>
        <dbReference type="Rhea" id="RHEA:15213"/>
        <dbReference type="Rhea" id="RHEA-COMP:10475"/>
        <dbReference type="Rhea" id="RHEA-COMP:20092"/>
        <dbReference type="ChEBI" id="CHEBI:57287"/>
        <dbReference type="ChEBI" id="CHEBI:57292"/>
        <dbReference type="ChEBI" id="CHEBI:83100"/>
        <dbReference type="ChEBI" id="CHEBI:83120"/>
        <dbReference type="EC" id="2.3.1.61"/>
    </reaction>
</comment>
<dbReference type="Proteomes" id="UP000555728">
    <property type="component" value="Unassembled WGS sequence"/>
</dbReference>
<evidence type="ECO:0000256" key="8">
    <source>
        <dbReference type="ARBA" id="ARBA00022679"/>
    </source>
</evidence>
<dbReference type="GO" id="GO:0045252">
    <property type="term" value="C:oxoglutarate dehydrogenase complex"/>
    <property type="evidence" value="ECO:0007669"/>
    <property type="project" value="UniProtKB-UniRule"/>
</dbReference>
<keyword evidence="17" id="KW-1185">Reference proteome</keyword>
<comment type="pathway">
    <text evidence="2 12">Amino-acid degradation; L-lysine degradation via saccharopine pathway; glutaryl-CoA from L-lysine: step 6/6.</text>
</comment>
<evidence type="ECO:0000313" key="16">
    <source>
        <dbReference type="EMBL" id="MBB4287122.1"/>
    </source>
</evidence>
<dbReference type="InterPro" id="IPR050537">
    <property type="entry name" value="2-oxoacid_dehydrogenase"/>
</dbReference>
<comment type="function">
    <text evidence="1 12">E2 component of the 2-oxoglutarate dehydrogenase (OGDH) complex which catalyzes the second step in the conversion of 2-oxoglutarate to succinyl-CoA and CO(2).</text>
</comment>
<protein>
    <recommendedName>
        <fullName evidence="6 12">Dihydrolipoyllysine-residue succinyltransferase component of 2-oxoglutarate dehydrogenase complex</fullName>
        <ecNumber evidence="5 12">2.3.1.61</ecNumber>
    </recommendedName>
    <alternativeName>
        <fullName evidence="12">2-oxoglutarate dehydrogenase complex component E2</fullName>
    </alternativeName>
</protein>
<evidence type="ECO:0000256" key="4">
    <source>
        <dbReference type="ARBA" id="ARBA00011666"/>
    </source>
</evidence>
<name>A0A7W6S1Q6_9PROT</name>
<dbReference type="NCBIfam" id="NF004309">
    <property type="entry name" value="PRK05704.1"/>
    <property type="match status" value="1"/>
</dbReference>
<reference evidence="16 17" key="1">
    <citation type="submission" date="2020-08" db="EMBL/GenBank/DDBJ databases">
        <title>Genome sequencing of Purple Non-Sulfur Bacteria from various extreme environments.</title>
        <authorList>
            <person name="Mayer M."/>
        </authorList>
    </citation>
    <scope>NUCLEOTIDE SEQUENCE [LARGE SCALE GENOMIC DNA]</scope>
    <source>
        <strain evidence="16 17">JA135</strain>
    </source>
</reference>
<gene>
    <name evidence="16" type="ORF">GGD88_002866</name>
</gene>